<protein>
    <submittedName>
        <fullName evidence="1">Uncharacterized protein</fullName>
    </submittedName>
</protein>
<organism evidence="1 2">
    <name type="scientific">Arctium lappa</name>
    <name type="common">Greater burdock</name>
    <name type="synonym">Lappa major</name>
    <dbReference type="NCBI Taxonomy" id="4217"/>
    <lineage>
        <taxon>Eukaryota</taxon>
        <taxon>Viridiplantae</taxon>
        <taxon>Streptophyta</taxon>
        <taxon>Embryophyta</taxon>
        <taxon>Tracheophyta</taxon>
        <taxon>Spermatophyta</taxon>
        <taxon>Magnoliopsida</taxon>
        <taxon>eudicotyledons</taxon>
        <taxon>Gunneridae</taxon>
        <taxon>Pentapetalae</taxon>
        <taxon>asterids</taxon>
        <taxon>campanulids</taxon>
        <taxon>Asterales</taxon>
        <taxon>Asteraceae</taxon>
        <taxon>Carduoideae</taxon>
        <taxon>Cardueae</taxon>
        <taxon>Arctiinae</taxon>
        <taxon>Arctium</taxon>
    </lineage>
</organism>
<dbReference type="EMBL" id="CM042057">
    <property type="protein sequence ID" value="KAI3693037.1"/>
    <property type="molecule type" value="Genomic_DNA"/>
</dbReference>
<reference evidence="1 2" key="2">
    <citation type="journal article" date="2022" name="Mol. Ecol. Resour.">
        <title>The genomes of chicory, endive, great burdock and yacon provide insights into Asteraceae paleo-polyploidization history and plant inulin production.</title>
        <authorList>
            <person name="Fan W."/>
            <person name="Wang S."/>
            <person name="Wang H."/>
            <person name="Wang A."/>
            <person name="Jiang F."/>
            <person name="Liu H."/>
            <person name="Zhao H."/>
            <person name="Xu D."/>
            <person name="Zhang Y."/>
        </authorList>
    </citation>
    <scope>NUCLEOTIDE SEQUENCE [LARGE SCALE GENOMIC DNA]</scope>
    <source>
        <strain evidence="2">cv. Niubang</strain>
    </source>
</reference>
<proteinExistence type="predicted"/>
<keyword evidence="2" id="KW-1185">Reference proteome</keyword>
<dbReference type="Proteomes" id="UP001055879">
    <property type="component" value="Linkage Group LG11"/>
</dbReference>
<gene>
    <name evidence="1" type="ORF">L6452_32865</name>
</gene>
<reference evidence="2" key="1">
    <citation type="journal article" date="2022" name="Mol. Ecol. Resour.">
        <title>The genomes of chicory, endive, great burdock and yacon provide insights into Asteraceae palaeo-polyploidization history and plant inulin production.</title>
        <authorList>
            <person name="Fan W."/>
            <person name="Wang S."/>
            <person name="Wang H."/>
            <person name="Wang A."/>
            <person name="Jiang F."/>
            <person name="Liu H."/>
            <person name="Zhao H."/>
            <person name="Xu D."/>
            <person name="Zhang Y."/>
        </authorList>
    </citation>
    <scope>NUCLEOTIDE SEQUENCE [LARGE SCALE GENOMIC DNA]</scope>
    <source>
        <strain evidence="2">cv. Niubang</strain>
    </source>
</reference>
<sequence length="370" mass="41796">MALNITPLVTELDYDRQAELKAFDETKAGIKGLVDAGITEVPRIFRIPSPEIIKSSQQLCPEKSLPTIDLEGMNIDQIRRKEVAEKVKDASERWGFFQIVNHGIPSSVLEEMIEGVRRFHEQDTEVKKKWYNMNYRGKPPVVFNSNFDLYVSRVANWRDSLICHMAPDPPSHHEMPPICREILMKYSDEVHKLSVQILELMSEALGLNPNHLVEMGYAEGLSVLGHYYPPCPQPELTIGTSSHTDNTLFTILLQDHIGGLQVFNESHWIDVSPILGALVVNVGEHLKLLTNGKFECASHRVLAKKVGPRISVASFLKVPPTQASKVIEPIKELLSEENPAKYRSTTMEEFTKYYQAKGLNGVSTILHYQI</sequence>
<evidence type="ECO:0000313" key="1">
    <source>
        <dbReference type="EMBL" id="KAI3693037.1"/>
    </source>
</evidence>
<comment type="caution">
    <text evidence="1">The sequence shown here is derived from an EMBL/GenBank/DDBJ whole genome shotgun (WGS) entry which is preliminary data.</text>
</comment>
<accession>A0ACB8Z4V4</accession>
<name>A0ACB8Z4V4_ARCLA</name>
<evidence type="ECO:0000313" key="2">
    <source>
        <dbReference type="Proteomes" id="UP001055879"/>
    </source>
</evidence>